<dbReference type="Proteomes" id="UP000289738">
    <property type="component" value="Chromosome A08"/>
</dbReference>
<sequence>MSFLVASIMNFEFGGGSSDYGGFEPPFSHVYNIKIYSNPSLKQMRARFTISLLSLISFISLRSYLFNLHRRFLFNLHCRFLFNLSPSLIFRRRCSLPLVTTLLHAAELVVAADGSFSPLLLSFFENAPDAAVIAKCQMPKLFNTLTAAALCLQKETPLGLTTRSAHLESFNKSFSWCRFWRRIWAIFRFFIALGRSTRSFLLANGFDTLDDPLEDFIRYLIGGSVLYYLQLSSISSFQLYVEVGGRKLHAFFDETGSMRRCVCIARSHTKLQ</sequence>
<dbReference type="EMBL" id="SDMP01000008">
    <property type="protein sequence ID" value="RYR41515.1"/>
    <property type="molecule type" value="Genomic_DNA"/>
</dbReference>
<accession>A0A445BS53</accession>
<evidence type="ECO:0000313" key="2">
    <source>
        <dbReference type="Proteomes" id="UP000289738"/>
    </source>
</evidence>
<reference evidence="1 2" key="1">
    <citation type="submission" date="2019-01" db="EMBL/GenBank/DDBJ databases">
        <title>Sequencing of cultivated peanut Arachis hypogaea provides insights into genome evolution and oil improvement.</title>
        <authorList>
            <person name="Chen X."/>
        </authorList>
    </citation>
    <scope>NUCLEOTIDE SEQUENCE [LARGE SCALE GENOMIC DNA]</scope>
    <source>
        <strain evidence="2">cv. Fuhuasheng</strain>
        <tissue evidence="1">Leaves</tissue>
    </source>
</reference>
<proteinExistence type="predicted"/>
<keyword evidence="2" id="KW-1185">Reference proteome</keyword>
<protein>
    <submittedName>
        <fullName evidence="1">Uncharacterized protein</fullName>
    </submittedName>
</protein>
<dbReference type="STRING" id="3818.A0A445BS53"/>
<comment type="caution">
    <text evidence="1">The sequence shown here is derived from an EMBL/GenBank/DDBJ whole genome shotgun (WGS) entry which is preliminary data.</text>
</comment>
<organism evidence="1 2">
    <name type="scientific">Arachis hypogaea</name>
    <name type="common">Peanut</name>
    <dbReference type="NCBI Taxonomy" id="3818"/>
    <lineage>
        <taxon>Eukaryota</taxon>
        <taxon>Viridiplantae</taxon>
        <taxon>Streptophyta</taxon>
        <taxon>Embryophyta</taxon>
        <taxon>Tracheophyta</taxon>
        <taxon>Spermatophyta</taxon>
        <taxon>Magnoliopsida</taxon>
        <taxon>eudicotyledons</taxon>
        <taxon>Gunneridae</taxon>
        <taxon>Pentapetalae</taxon>
        <taxon>rosids</taxon>
        <taxon>fabids</taxon>
        <taxon>Fabales</taxon>
        <taxon>Fabaceae</taxon>
        <taxon>Papilionoideae</taxon>
        <taxon>50 kb inversion clade</taxon>
        <taxon>dalbergioids sensu lato</taxon>
        <taxon>Dalbergieae</taxon>
        <taxon>Pterocarpus clade</taxon>
        <taxon>Arachis</taxon>
    </lineage>
</organism>
<name>A0A445BS53_ARAHY</name>
<dbReference type="AlphaFoldDB" id="A0A445BS53"/>
<gene>
    <name evidence="1" type="ORF">Ahy_A08g037915</name>
</gene>
<evidence type="ECO:0000313" key="1">
    <source>
        <dbReference type="EMBL" id="RYR41515.1"/>
    </source>
</evidence>